<organism evidence="7 8">
    <name type="scientific">Azorhizobium caulinodans (strain ATCC 43989 / DSM 5975 / JCM 20966 / LMG 6465 / NBRC 14845 / NCIMB 13405 / ORS 571)</name>
    <dbReference type="NCBI Taxonomy" id="438753"/>
    <lineage>
        <taxon>Bacteria</taxon>
        <taxon>Pseudomonadati</taxon>
        <taxon>Pseudomonadota</taxon>
        <taxon>Alphaproteobacteria</taxon>
        <taxon>Hyphomicrobiales</taxon>
        <taxon>Xanthobacteraceae</taxon>
        <taxon>Azorhizobium</taxon>
    </lineage>
</organism>
<dbReference type="GO" id="GO:0005886">
    <property type="term" value="C:plasma membrane"/>
    <property type="evidence" value="ECO:0007669"/>
    <property type="project" value="UniProtKB-SubCell"/>
</dbReference>
<evidence type="ECO:0000256" key="2">
    <source>
        <dbReference type="ARBA" id="ARBA00007165"/>
    </source>
</evidence>
<dbReference type="CDD" id="cd06662">
    <property type="entry name" value="SURF1"/>
    <property type="match status" value="1"/>
</dbReference>
<comment type="similarity">
    <text evidence="2 6">Belongs to the SURF1 family.</text>
</comment>
<dbReference type="InterPro" id="IPR045214">
    <property type="entry name" value="Surf1/Surf4"/>
</dbReference>
<accession>A8IDK2</accession>
<feature type="transmembrane region" description="Helical" evidence="6">
    <location>
        <begin position="15"/>
        <end position="35"/>
    </location>
</feature>
<evidence type="ECO:0000313" key="8">
    <source>
        <dbReference type="Proteomes" id="UP000000270"/>
    </source>
</evidence>
<dbReference type="HOGENOM" id="CLU_047737_4_1_5"/>
<dbReference type="AlphaFoldDB" id="A8IDK2"/>
<keyword evidence="6" id="KW-1003">Cell membrane</keyword>
<keyword evidence="5 6" id="KW-0472">Membrane</keyword>
<dbReference type="PROSITE" id="PS50895">
    <property type="entry name" value="SURF1"/>
    <property type="match status" value="1"/>
</dbReference>
<proteinExistence type="inferred from homology"/>
<evidence type="ECO:0000256" key="5">
    <source>
        <dbReference type="ARBA" id="ARBA00023136"/>
    </source>
</evidence>
<reference evidence="8" key="2">
    <citation type="submission" date="2007-04" db="EMBL/GenBank/DDBJ databases">
        <title>Complete genome sequence of the nitrogen-fixing bacterium Azorhizobium caulinodans ORS571.</title>
        <authorList>
            <person name="Lee K.B."/>
            <person name="Backer P.D."/>
            <person name="Aono T."/>
            <person name="Liu C.T."/>
            <person name="Suzuki S."/>
            <person name="Suzuki T."/>
            <person name="Kaneko T."/>
            <person name="Yamada M."/>
            <person name="Tabata S."/>
            <person name="Kupfer D.M."/>
            <person name="Najar F.Z."/>
            <person name="Wiley G.B."/>
            <person name="Roe B."/>
            <person name="Binnewies T."/>
            <person name="Ussery D."/>
            <person name="Vereecke D."/>
            <person name="Gevers D."/>
            <person name="Holsters M."/>
            <person name="Oyaizu H."/>
        </authorList>
    </citation>
    <scope>NUCLEOTIDE SEQUENCE [LARGE SCALE GENOMIC DNA]</scope>
    <source>
        <strain evidence="8">ATCC 43989 / DSM 5975 / JCM 20966 / LMG 6465 / NBRC 14845 / NCIMB 13405 / ORS 571</strain>
    </source>
</reference>
<protein>
    <recommendedName>
        <fullName evidence="6">SURF1-like protein</fullName>
    </recommendedName>
</protein>
<dbReference type="KEGG" id="azc:AZC_2953"/>
<reference evidence="7 8" key="3">
    <citation type="journal article" date="2008" name="BMC Genomics">
        <title>The genome of the versatile nitrogen fixer Azorhizobium caulinodans ORS571.</title>
        <authorList>
            <person name="Lee KB."/>
            <person name="Backer P.D."/>
            <person name="Aono T."/>
            <person name="Liu CT."/>
            <person name="Suzuki S."/>
            <person name="Suzuki T."/>
            <person name="Kaneko T."/>
            <person name="Yamada M."/>
            <person name="Tabata S."/>
            <person name="Kupfer D.M."/>
            <person name="Najar F.Z."/>
            <person name="Wiley G.B."/>
            <person name="Roe B."/>
            <person name="Binnewies T.T."/>
            <person name="Ussery D.W."/>
            <person name="D'Haeze W."/>
            <person name="Herder J.D."/>
            <person name="Gevers D."/>
            <person name="Vereecke D."/>
            <person name="Holsters M."/>
            <person name="Oyaizu H."/>
        </authorList>
    </citation>
    <scope>NUCLEOTIDE SEQUENCE [LARGE SCALE GENOMIC DNA]</scope>
    <source>
        <strain evidence="8">ATCC 43989 / DSM 5975 / JCM 20966 / LMG 6465 / NBRC 14845 / NCIMB 13405 / ORS 571</strain>
    </source>
</reference>
<dbReference type="RefSeq" id="WP_012171477.1">
    <property type="nucleotide sequence ID" value="NC_009937.1"/>
</dbReference>
<keyword evidence="4 6" id="KW-1133">Transmembrane helix</keyword>
<evidence type="ECO:0000256" key="1">
    <source>
        <dbReference type="ARBA" id="ARBA00004370"/>
    </source>
</evidence>
<reference evidence="7 8" key="1">
    <citation type="journal article" date="2007" name="Appl. Environ. Microbiol.">
        <title>Rhizobial factors required for stem nodule maturation and maintenance in Sesbania rostrata-Azorhizobium caulinodans ORS571 symbiosis.</title>
        <authorList>
            <person name="Suzuki S."/>
            <person name="Aono T."/>
            <person name="Lee KB."/>
            <person name="Suzuki T."/>
            <person name="Liu CT."/>
            <person name="Miwa H."/>
            <person name="Wakao S."/>
            <person name="Iki T."/>
            <person name="Oyaizu H."/>
        </authorList>
    </citation>
    <scope>NUCLEOTIDE SEQUENCE [LARGE SCALE GENOMIC DNA]</scope>
    <source>
        <strain evidence="8">ATCC 43989 / DSM 5975 / JCM 20966 / LMG 6465 / NBRC 14845 / NCIMB 13405 / ORS 571</strain>
    </source>
</reference>
<dbReference type="InterPro" id="IPR002994">
    <property type="entry name" value="Surf1/Shy1"/>
</dbReference>
<dbReference type="Proteomes" id="UP000000270">
    <property type="component" value="Chromosome"/>
</dbReference>
<dbReference type="EMBL" id="AP009384">
    <property type="protein sequence ID" value="BAF88951.1"/>
    <property type="molecule type" value="Genomic_DNA"/>
</dbReference>
<evidence type="ECO:0000256" key="3">
    <source>
        <dbReference type="ARBA" id="ARBA00022692"/>
    </source>
</evidence>
<reference evidence="7 8" key="5">
    <citation type="journal article" date="2010" name="Appl. Environ. Microbiol.">
        <title>phrR-like gene praR of Azorhizobium caulinodans ORS571 is essential for symbiosis with Sesbania rostrata and is involved in expression of reb genes.</title>
        <authorList>
            <person name="Akiba N."/>
            <person name="Aono T."/>
            <person name="Toyazaki H."/>
            <person name="Sato S."/>
            <person name="Oyaizu H."/>
        </authorList>
    </citation>
    <scope>NUCLEOTIDE SEQUENCE [LARGE SCALE GENOMIC DNA]</scope>
    <source>
        <strain evidence="8">ATCC 43989 / DSM 5975 / JCM 20966 / LMG 6465 / NBRC 14845 / NCIMB 13405 / ORS 571</strain>
    </source>
</reference>
<name>A8IDK2_AZOC5</name>
<dbReference type="PANTHER" id="PTHR23427:SF2">
    <property type="entry name" value="SURFEIT LOCUS PROTEIN 1"/>
    <property type="match status" value="1"/>
</dbReference>
<evidence type="ECO:0000256" key="6">
    <source>
        <dbReference type="RuleBase" id="RU363076"/>
    </source>
</evidence>
<keyword evidence="3 6" id="KW-0812">Transmembrane</keyword>
<gene>
    <name evidence="7" type="ordered locus">AZC_2953</name>
</gene>
<comment type="subcellular location">
    <subcellularLocation>
        <location evidence="6">Cell membrane</location>
        <topology evidence="6">Multi-pass membrane protein</topology>
    </subcellularLocation>
    <subcellularLocation>
        <location evidence="1">Membrane</location>
    </subcellularLocation>
</comment>
<dbReference type="PANTHER" id="PTHR23427">
    <property type="entry name" value="SURFEIT LOCUS PROTEIN"/>
    <property type="match status" value="1"/>
</dbReference>
<dbReference type="Pfam" id="PF02104">
    <property type="entry name" value="SURF1"/>
    <property type="match status" value="1"/>
</dbReference>
<evidence type="ECO:0000256" key="4">
    <source>
        <dbReference type="ARBA" id="ARBA00022989"/>
    </source>
</evidence>
<reference evidence="7 8" key="6">
    <citation type="journal article" date="2011" name="Appl. Environ. Microbiol.">
        <title>Involvement of the azorhizobial chromosome partition gene (parA) in the onset of bacteroid differentiation during Sesbania rostrata stem nodule development.</title>
        <authorList>
            <person name="Liu CT."/>
            <person name="Lee KB."/>
            <person name="Wang YS."/>
            <person name="Peng MH."/>
            <person name="Lee KT."/>
            <person name="Suzuki S."/>
            <person name="Suzuki T."/>
            <person name="Oyaizu H."/>
        </authorList>
    </citation>
    <scope>NUCLEOTIDE SEQUENCE [LARGE SCALE GENOMIC DNA]</scope>
    <source>
        <strain evidence="8">ATCC 43989 / DSM 5975 / JCM 20966 / LMG 6465 / NBRC 14845 / NCIMB 13405 / ORS 571</strain>
    </source>
</reference>
<dbReference type="eggNOG" id="COG3346">
    <property type="taxonomic scope" value="Bacteria"/>
</dbReference>
<evidence type="ECO:0000313" key="7">
    <source>
        <dbReference type="EMBL" id="BAF88951.1"/>
    </source>
</evidence>
<dbReference type="STRING" id="438753.AZC_2953"/>
<feature type="transmembrane region" description="Helical" evidence="6">
    <location>
        <begin position="226"/>
        <end position="247"/>
    </location>
</feature>
<keyword evidence="8" id="KW-1185">Reference proteome</keyword>
<reference evidence="7 8" key="4">
    <citation type="journal article" date="2009" name="Appl. Environ. Microbiol.">
        <title>Comparative genome-wide transcriptional profiling of Azorhizobium caulinodans ORS571 grown under free-living and symbiotic conditions.</title>
        <authorList>
            <person name="Tsukada S."/>
            <person name="Aono T."/>
            <person name="Akiba N."/>
            <person name="Lee KB."/>
            <person name="Liu CT."/>
            <person name="Toyazaki H."/>
            <person name="Oyaizu H."/>
        </authorList>
    </citation>
    <scope>NUCLEOTIDE SEQUENCE [LARGE SCALE GENOMIC DNA]</scope>
    <source>
        <strain evidence="8">ATCC 43989 / DSM 5975 / JCM 20966 / LMG 6465 / NBRC 14845 / NCIMB 13405 / ORS 571</strain>
    </source>
</reference>
<sequence>MTDALEAERPPAGRIWPLLLAAGCAFLILIGLGTWQLERRAWKLNLIRQVDSRVEAPPHALPPPSGWAGLTRARDEYDHVTATGTFDHGKETLIYTVLSDAAGPQKGPGFLVVTPLHLAGGGTVLVNRGFVPEAARAPAQRAAGQVAGQVTVTGLLRFPEEASYFVPANDPARNAWYRRDPVEIAAARGLTGAAPFLIDADGTPNPGGLPQGGETRLAFSNRHLEYALTWYGLAAALVGVTVAYLLLRRRAHRAAS</sequence>